<dbReference type="Proteomes" id="UP001303285">
    <property type="component" value="Unassembled WGS sequence"/>
</dbReference>
<organism evidence="1 2">
    <name type="scientific">Nodularia spumigena UHCC 0060</name>
    <dbReference type="NCBI Taxonomy" id="3110300"/>
    <lineage>
        <taxon>Bacteria</taxon>
        <taxon>Bacillati</taxon>
        <taxon>Cyanobacteriota</taxon>
        <taxon>Cyanophyceae</taxon>
        <taxon>Nostocales</taxon>
        <taxon>Nodulariaceae</taxon>
        <taxon>Nodularia</taxon>
    </lineage>
</organism>
<name>A0ABU5UQ92_NODSP</name>
<proteinExistence type="predicted"/>
<sequence>MPALHRRDIEAIRTAQRRNRPYKILKGNYEEQSLFNPFMLAGAALRKMGESWEFASVATLEDFIWDKIYSIKGEVCEILALSNRLQYPSQNL</sequence>
<evidence type="ECO:0000313" key="2">
    <source>
        <dbReference type="Proteomes" id="UP001303285"/>
    </source>
</evidence>
<evidence type="ECO:0000313" key="1">
    <source>
        <dbReference type="EMBL" id="MEA5608432.1"/>
    </source>
</evidence>
<protein>
    <submittedName>
        <fullName evidence="1">Uncharacterized protein</fullName>
    </submittedName>
</protein>
<gene>
    <name evidence="1" type="ORF">VB695_10155</name>
</gene>
<dbReference type="RefSeq" id="WP_323244429.1">
    <property type="nucleotide sequence ID" value="NZ_JAYGHK010000026.1"/>
</dbReference>
<keyword evidence="2" id="KW-1185">Reference proteome</keyword>
<comment type="caution">
    <text evidence="1">The sequence shown here is derived from an EMBL/GenBank/DDBJ whole genome shotgun (WGS) entry which is preliminary data.</text>
</comment>
<reference evidence="1 2" key="1">
    <citation type="submission" date="2023-12" db="EMBL/GenBank/DDBJ databases">
        <title>Baltic Sea Cyanobacteria.</title>
        <authorList>
            <person name="Delbaje E."/>
            <person name="Fewer D.P."/>
            <person name="Shishido T.K."/>
        </authorList>
    </citation>
    <scope>NUCLEOTIDE SEQUENCE [LARGE SCALE GENOMIC DNA]</scope>
    <source>
        <strain evidence="1 2">UHCC 0060</strain>
    </source>
</reference>
<accession>A0ABU5UQ92</accession>
<dbReference type="EMBL" id="JAYGHK010000026">
    <property type="protein sequence ID" value="MEA5608432.1"/>
    <property type="molecule type" value="Genomic_DNA"/>
</dbReference>